<evidence type="ECO:0000313" key="1">
    <source>
        <dbReference type="EMBL" id="GMA94112.1"/>
    </source>
</evidence>
<name>A0ABQ6K5H9_9MICO</name>
<dbReference type="Pfam" id="PF20562">
    <property type="entry name" value="DUF6772"/>
    <property type="match status" value="1"/>
</dbReference>
<evidence type="ECO:0000313" key="2">
    <source>
        <dbReference type="Proteomes" id="UP001157034"/>
    </source>
</evidence>
<reference evidence="2" key="1">
    <citation type="journal article" date="2019" name="Int. J. Syst. Evol. Microbiol.">
        <title>The Global Catalogue of Microorganisms (GCM) 10K type strain sequencing project: providing services to taxonomists for standard genome sequencing and annotation.</title>
        <authorList>
            <consortium name="The Broad Institute Genomics Platform"/>
            <consortium name="The Broad Institute Genome Sequencing Center for Infectious Disease"/>
            <person name="Wu L."/>
            <person name="Ma J."/>
        </authorList>
    </citation>
    <scope>NUCLEOTIDE SEQUENCE [LARGE SCALE GENOMIC DNA]</scope>
    <source>
        <strain evidence="2">NBRC 108894</strain>
    </source>
</reference>
<accession>A0ABQ6K5H9</accession>
<dbReference type="InterPro" id="IPR046663">
    <property type="entry name" value="DUF6772"/>
</dbReference>
<sequence length="202" mass="22961">MQIEAYLTYKSEATLGGGVENNTFGDITFDGNQHPSEAQFGAFTVATDICGDGGIRYHNVMRFQNTDADHHLVRRWMYPVVPEPTPHERLGEAHPYGPLSDFTAPDPADWHAVGAEQGTCYNEVPTKTNWHYLRFLLDTETRSNVELQFNDTVIDLRDVPVPAYPDRWHALDNLLNFYFSVRTLSPTRNLLFLDSVVISADW</sequence>
<organism evidence="1 2">
    <name type="scientific">Pseudolysinimonas kribbensis</name>
    <dbReference type="NCBI Taxonomy" id="433641"/>
    <lineage>
        <taxon>Bacteria</taxon>
        <taxon>Bacillati</taxon>
        <taxon>Actinomycetota</taxon>
        <taxon>Actinomycetes</taxon>
        <taxon>Micrococcales</taxon>
        <taxon>Microbacteriaceae</taxon>
        <taxon>Pseudolysinimonas</taxon>
    </lineage>
</organism>
<comment type="caution">
    <text evidence="1">The sequence shown here is derived from an EMBL/GenBank/DDBJ whole genome shotgun (WGS) entry which is preliminary data.</text>
</comment>
<dbReference type="EMBL" id="BSVB01000001">
    <property type="protein sequence ID" value="GMA94112.1"/>
    <property type="molecule type" value="Genomic_DNA"/>
</dbReference>
<gene>
    <name evidence="1" type="ORF">GCM10025881_09360</name>
</gene>
<dbReference type="Proteomes" id="UP001157034">
    <property type="component" value="Unassembled WGS sequence"/>
</dbReference>
<keyword evidence="2" id="KW-1185">Reference proteome</keyword>
<protein>
    <submittedName>
        <fullName evidence="1">Uncharacterized protein</fullName>
    </submittedName>
</protein>
<proteinExistence type="predicted"/>